<dbReference type="Gene3D" id="3.40.50.10850">
    <property type="entry name" value="Ntrc-like two-domain protein"/>
    <property type="match status" value="1"/>
</dbReference>
<dbReference type="AlphaFoldDB" id="A0A6N2RJD9"/>
<gene>
    <name evidence="1" type="ORF">CNLFYP112_00145</name>
</gene>
<dbReference type="InterPro" id="IPR027417">
    <property type="entry name" value="P-loop_NTPase"/>
</dbReference>
<organism evidence="1">
    <name type="scientific">[Clostridium] nexile</name>
    <dbReference type="NCBI Taxonomy" id="29361"/>
    <lineage>
        <taxon>Bacteria</taxon>
        <taxon>Bacillati</taxon>
        <taxon>Bacillota</taxon>
        <taxon>Clostridia</taxon>
        <taxon>Lachnospirales</taxon>
        <taxon>Lachnospiraceae</taxon>
        <taxon>Tyzzerella</taxon>
    </lineage>
</organism>
<evidence type="ECO:0008006" key="2">
    <source>
        <dbReference type="Google" id="ProtNLM"/>
    </source>
</evidence>
<sequence length="319" mass="37256">MSEKNIVICDQEVKYAEKLMENIMERKEFAVKVYVCSTWENVKILSRDKNIHILVIDETCAKKERKGVEAEQIFVLTTGNFQNVSQDEKCVYKYQCVDQILSEILETYFERTKENMMRSVKKESVKMLAVYSPIHRAGKTSFAVAFGKELARCKKVLYLNLEEYFGYGGIFTQADGGNLGDVLYYTRQENSNFGLRLGMLVRKMDELDYIPPMPVSLDLKEVLWEEWEVLLKQIVEDSVYEVILLDVGECVQGLFQMLDLCDRIYMPILEDSISQGKLRQYEENLQTLQLERLSEKTYSFIVPQDIENAVRRLVKEERL</sequence>
<protein>
    <recommendedName>
        <fullName evidence="2">CobQ/CobB/MinD/ParA nucleotide binding domain-containing protein</fullName>
    </recommendedName>
</protein>
<accession>A0A6N2RJD9</accession>
<dbReference type="Gene3D" id="3.40.50.300">
    <property type="entry name" value="P-loop containing nucleotide triphosphate hydrolases"/>
    <property type="match status" value="1"/>
</dbReference>
<proteinExistence type="predicted"/>
<reference evidence="1" key="1">
    <citation type="submission" date="2019-11" db="EMBL/GenBank/DDBJ databases">
        <authorList>
            <person name="Feng L."/>
        </authorList>
    </citation>
    <scope>NUCLEOTIDE SEQUENCE</scope>
    <source>
        <strain evidence="1">CnexileLFYP112</strain>
    </source>
</reference>
<name>A0A6N2RJD9_9FIRM</name>
<dbReference type="EMBL" id="CACRTG010000001">
    <property type="protein sequence ID" value="VYS79740.1"/>
    <property type="molecule type" value="Genomic_DNA"/>
</dbReference>
<evidence type="ECO:0000313" key="1">
    <source>
        <dbReference type="EMBL" id="VYS79740.1"/>
    </source>
</evidence>
<dbReference type="SUPFAM" id="SSF52540">
    <property type="entry name" value="P-loop containing nucleoside triphosphate hydrolases"/>
    <property type="match status" value="1"/>
</dbReference>